<dbReference type="GeneID" id="119731068"/>
<evidence type="ECO:0000256" key="5">
    <source>
        <dbReference type="ARBA" id="ARBA00023274"/>
    </source>
</evidence>
<evidence type="ECO:0000256" key="3">
    <source>
        <dbReference type="ARBA" id="ARBA00022980"/>
    </source>
</evidence>
<dbReference type="PANTHER" id="PTHR28595">
    <property type="entry name" value="39S RIBOSOMAL PROTEIN L54, MITOCHONDRIAL"/>
    <property type="match status" value="1"/>
</dbReference>
<keyword evidence="5" id="KW-0687">Ribonucleoprotein</keyword>
<keyword evidence="4" id="KW-0496">Mitochondrion</keyword>
<dbReference type="InterPro" id="IPR013870">
    <property type="entry name" value="Ribosomal_mL54"/>
</dbReference>
<evidence type="ECO:0000313" key="9">
    <source>
        <dbReference type="Proteomes" id="UP000887568"/>
    </source>
</evidence>
<dbReference type="PANTHER" id="PTHR28595:SF1">
    <property type="entry name" value="LARGE RIBOSOMAL SUBUNIT PROTEIN ML54"/>
    <property type="match status" value="1"/>
</dbReference>
<dbReference type="RefSeq" id="XP_038060006.1">
    <property type="nucleotide sequence ID" value="XM_038204078.1"/>
</dbReference>
<dbReference type="GO" id="GO:0005762">
    <property type="term" value="C:mitochondrial large ribosomal subunit"/>
    <property type="evidence" value="ECO:0007669"/>
    <property type="project" value="TreeGrafter"/>
</dbReference>
<keyword evidence="9" id="KW-1185">Reference proteome</keyword>
<evidence type="ECO:0000256" key="7">
    <source>
        <dbReference type="ARBA" id="ARBA00035179"/>
    </source>
</evidence>
<keyword evidence="3" id="KW-0689">Ribosomal protein</keyword>
<dbReference type="GO" id="GO:0003735">
    <property type="term" value="F:structural constituent of ribosome"/>
    <property type="evidence" value="ECO:0007669"/>
    <property type="project" value="TreeGrafter"/>
</dbReference>
<organism evidence="8 9">
    <name type="scientific">Patiria miniata</name>
    <name type="common">Bat star</name>
    <name type="synonym">Asterina miniata</name>
    <dbReference type="NCBI Taxonomy" id="46514"/>
    <lineage>
        <taxon>Eukaryota</taxon>
        <taxon>Metazoa</taxon>
        <taxon>Echinodermata</taxon>
        <taxon>Eleutherozoa</taxon>
        <taxon>Asterozoa</taxon>
        <taxon>Asteroidea</taxon>
        <taxon>Valvatacea</taxon>
        <taxon>Valvatida</taxon>
        <taxon>Asterinidae</taxon>
        <taxon>Patiria</taxon>
    </lineage>
</organism>
<reference evidence="8" key="1">
    <citation type="submission" date="2022-11" db="UniProtKB">
        <authorList>
            <consortium name="EnsemblMetazoa"/>
        </authorList>
    </citation>
    <scope>IDENTIFICATION</scope>
</reference>
<dbReference type="Pfam" id="PF08561">
    <property type="entry name" value="Ribosomal_L37"/>
    <property type="match status" value="1"/>
</dbReference>
<evidence type="ECO:0000256" key="1">
    <source>
        <dbReference type="ARBA" id="ARBA00004173"/>
    </source>
</evidence>
<proteinExistence type="inferred from homology"/>
<dbReference type="OMA" id="WLFEMNV"/>
<comment type="similarity">
    <text evidence="6">Belongs to the mitochondrion-specific ribosomal protein mL54 family.</text>
</comment>
<dbReference type="Proteomes" id="UP000887568">
    <property type="component" value="Unplaced"/>
</dbReference>
<evidence type="ECO:0000256" key="4">
    <source>
        <dbReference type="ARBA" id="ARBA00023128"/>
    </source>
</evidence>
<name>A0A914A992_PATMI</name>
<sequence>MAASMRQAMCLLRTRLFLQSALHYRIPPSHYLPFQSADGTLNLWKISALTYAKKAGKGSKSVEPKELMEVNADPDYLVSHCSGSNYFKEGQDVKLGADEDYPEWLWDLHIGPPPTLEELSPDTPQYWRKLRKMHMRRNNRLAQTKKF</sequence>
<evidence type="ECO:0000313" key="8">
    <source>
        <dbReference type="EnsemblMetazoa" id="XP_038060006.1"/>
    </source>
</evidence>
<dbReference type="OrthoDB" id="10252718at2759"/>
<accession>A0A914A992</accession>
<keyword evidence="2" id="KW-0809">Transit peptide</keyword>
<dbReference type="AlphaFoldDB" id="A0A914A992"/>
<protein>
    <recommendedName>
        <fullName evidence="7">Large ribosomal subunit protein mL54</fullName>
    </recommendedName>
</protein>
<evidence type="ECO:0000256" key="6">
    <source>
        <dbReference type="ARBA" id="ARBA00033752"/>
    </source>
</evidence>
<dbReference type="EnsemblMetazoa" id="XM_038204078.1">
    <property type="protein sequence ID" value="XP_038060006.1"/>
    <property type="gene ID" value="LOC119731068"/>
</dbReference>
<evidence type="ECO:0000256" key="2">
    <source>
        <dbReference type="ARBA" id="ARBA00022946"/>
    </source>
</evidence>
<comment type="subcellular location">
    <subcellularLocation>
        <location evidence="1">Mitochondrion</location>
    </subcellularLocation>
</comment>